<accession>A0A0B2VEW2</accession>
<proteinExistence type="predicted"/>
<evidence type="ECO:0000313" key="2">
    <source>
        <dbReference type="EMBL" id="KHN79912.1"/>
    </source>
</evidence>
<gene>
    <name evidence="2" type="ORF">Tcan_13843</name>
</gene>
<protein>
    <submittedName>
        <fullName evidence="2">Uncharacterized protein</fullName>
    </submittedName>
</protein>
<evidence type="ECO:0000256" key="1">
    <source>
        <dbReference type="SAM" id="MobiDB-lite"/>
    </source>
</evidence>
<dbReference type="EMBL" id="JPKZ01001806">
    <property type="protein sequence ID" value="KHN79912.1"/>
    <property type="molecule type" value="Genomic_DNA"/>
</dbReference>
<feature type="region of interest" description="Disordered" evidence="1">
    <location>
        <begin position="55"/>
        <end position="83"/>
    </location>
</feature>
<name>A0A0B2VEW2_TOXCA</name>
<keyword evidence="3" id="KW-1185">Reference proteome</keyword>
<organism evidence="2 3">
    <name type="scientific">Toxocara canis</name>
    <name type="common">Canine roundworm</name>
    <dbReference type="NCBI Taxonomy" id="6265"/>
    <lineage>
        <taxon>Eukaryota</taxon>
        <taxon>Metazoa</taxon>
        <taxon>Ecdysozoa</taxon>
        <taxon>Nematoda</taxon>
        <taxon>Chromadorea</taxon>
        <taxon>Rhabditida</taxon>
        <taxon>Spirurina</taxon>
        <taxon>Ascaridomorpha</taxon>
        <taxon>Ascaridoidea</taxon>
        <taxon>Toxocaridae</taxon>
        <taxon>Toxocara</taxon>
    </lineage>
</organism>
<sequence length="109" mass="12318">MGTNCAHLSPQEIVVDKLQAAFRIQGKPPESTISHCNIPPSSLQTVNDYIIVPKGRPQSTEESNDTTGQSFLQEHVPEADPENPKLEYLSDIESRRSAMLWYSLWNLFF</sequence>
<feature type="compositionally biased region" description="Polar residues" evidence="1">
    <location>
        <begin position="57"/>
        <end position="72"/>
    </location>
</feature>
<comment type="caution">
    <text evidence="2">The sequence shown here is derived from an EMBL/GenBank/DDBJ whole genome shotgun (WGS) entry which is preliminary data.</text>
</comment>
<reference evidence="2 3" key="1">
    <citation type="submission" date="2014-11" db="EMBL/GenBank/DDBJ databases">
        <title>Genetic blueprint of the zoonotic pathogen Toxocara canis.</title>
        <authorList>
            <person name="Zhu X.-Q."/>
            <person name="Korhonen P.K."/>
            <person name="Cai H."/>
            <person name="Young N.D."/>
            <person name="Nejsum P."/>
            <person name="von Samson-Himmelstjerna G."/>
            <person name="Boag P.R."/>
            <person name="Tan P."/>
            <person name="Li Q."/>
            <person name="Min J."/>
            <person name="Yang Y."/>
            <person name="Wang X."/>
            <person name="Fang X."/>
            <person name="Hall R.S."/>
            <person name="Hofmann A."/>
            <person name="Sternberg P.W."/>
            <person name="Jex A.R."/>
            <person name="Gasser R.B."/>
        </authorList>
    </citation>
    <scope>NUCLEOTIDE SEQUENCE [LARGE SCALE GENOMIC DNA]</scope>
    <source>
        <strain evidence="2">PN_DK_2014</strain>
    </source>
</reference>
<dbReference type="AlphaFoldDB" id="A0A0B2VEW2"/>
<dbReference type="Proteomes" id="UP000031036">
    <property type="component" value="Unassembled WGS sequence"/>
</dbReference>
<evidence type="ECO:0000313" key="3">
    <source>
        <dbReference type="Proteomes" id="UP000031036"/>
    </source>
</evidence>